<evidence type="ECO:0000256" key="11">
    <source>
        <dbReference type="SAM" id="MobiDB-lite"/>
    </source>
</evidence>
<name>A0A2W7J924_9PROT</name>
<keyword evidence="14" id="KW-1185">Reference proteome</keyword>
<dbReference type="EMBL" id="QKYU01000005">
    <property type="protein sequence ID" value="PZW48356.1"/>
    <property type="molecule type" value="Genomic_DNA"/>
</dbReference>
<dbReference type="InterPro" id="IPR005886">
    <property type="entry name" value="UDP_G4E"/>
</dbReference>
<dbReference type="PANTHER" id="PTHR43725">
    <property type="entry name" value="UDP-GLUCOSE 4-EPIMERASE"/>
    <property type="match status" value="1"/>
</dbReference>
<dbReference type="InterPro" id="IPR036291">
    <property type="entry name" value="NAD(P)-bd_dom_sf"/>
</dbReference>
<dbReference type="Pfam" id="PF01370">
    <property type="entry name" value="Epimerase"/>
    <property type="match status" value="1"/>
</dbReference>
<evidence type="ECO:0000256" key="6">
    <source>
        <dbReference type="ARBA" id="ARBA00018569"/>
    </source>
</evidence>
<sequence>MTAPDPIRPLADRRQQQMPAPVPAGTGSTYLVTGGAGFIGSHTVQALRARGDRVVVLDDLRQGHAEAVPADVPLVVADLADRARLAEVFSTWKIDAVLHFAALSLVGESMTDPIRYCRDNLANAMNLAEAAVAGGCRRFVLSSTAALFLPPEDGSPIADDAVPNPQNAYGESKYLIERALVWADKVHGLRTAALRYFNAAGCDPEGVLGEDHDPETHLIPIAIDAALGRRPPLAIFGTDYPTRDGTAIRDYIHVCDLASAHLAALDRLEVGSCRYNLGTGTGTTVQEVVAAVERVSGRKVPVRDAPRRAGDPAVLVARSDRFQIDTGWEPRMRRLDDLVATAWNWRQRHPDGYRSRPAAKLAAG</sequence>
<evidence type="ECO:0000256" key="4">
    <source>
        <dbReference type="ARBA" id="ARBA00007637"/>
    </source>
</evidence>
<dbReference type="GO" id="GO:0033499">
    <property type="term" value="P:galactose catabolic process via UDP-galactose, Leloir pathway"/>
    <property type="evidence" value="ECO:0007669"/>
    <property type="project" value="TreeGrafter"/>
</dbReference>
<dbReference type="PANTHER" id="PTHR43725:SF53">
    <property type="entry name" value="UDP-ARABINOSE 4-EPIMERASE 1"/>
    <property type="match status" value="1"/>
</dbReference>
<comment type="subunit">
    <text evidence="10">Homodimer.</text>
</comment>
<evidence type="ECO:0000256" key="1">
    <source>
        <dbReference type="ARBA" id="ARBA00000083"/>
    </source>
</evidence>
<keyword evidence="8 10" id="KW-0413">Isomerase</keyword>
<keyword evidence="7 10" id="KW-0520">NAD</keyword>
<dbReference type="SUPFAM" id="SSF51735">
    <property type="entry name" value="NAD(P)-binding Rossmann-fold domains"/>
    <property type="match status" value="1"/>
</dbReference>
<evidence type="ECO:0000313" key="13">
    <source>
        <dbReference type="EMBL" id="PZW48356.1"/>
    </source>
</evidence>
<dbReference type="EC" id="5.1.3.2" evidence="5 10"/>
<evidence type="ECO:0000256" key="9">
    <source>
        <dbReference type="ARBA" id="ARBA00023277"/>
    </source>
</evidence>
<evidence type="ECO:0000256" key="3">
    <source>
        <dbReference type="ARBA" id="ARBA00004947"/>
    </source>
</evidence>
<dbReference type="GO" id="GO:0003978">
    <property type="term" value="F:UDP-glucose 4-epimerase activity"/>
    <property type="evidence" value="ECO:0007669"/>
    <property type="project" value="UniProtKB-UniRule"/>
</dbReference>
<feature type="region of interest" description="Disordered" evidence="11">
    <location>
        <begin position="1"/>
        <end position="25"/>
    </location>
</feature>
<comment type="similarity">
    <text evidence="4 10">Belongs to the NAD(P)-dependent epimerase/dehydratase family.</text>
</comment>
<evidence type="ECO:0000259" key="12">
    <source>
        <dbReference type="Pfam" id="PF01370"/>
    </source>
</evidence>
<evidence type="ECO:0000256" key="8">
    <source>
        <dbReference type="ARBA" id="ARBA00023235"/>
    </source>
</evidence>
<comment type="pathway">
    <text evidence="3 10">Carbohydrate metabolism; galactose metabolism.</text>
</comment>
<dbReference type="Gene3D" id="3.90.25.10">
    <property type="entry name" value="UDP-galactose 4-epimerase, domain 1"/>
    <property type="match status" value="1"/>
</dbReference>
<evidence type="ECO:0000256" key="7">
    <source>
        <dbReference type="ARBA" id="ARBA00023027"/>
    </source>
</evidence>
<accession>A0A2W7J924</accession>
<reference evidence="13 14" key="1">
    <citation type="submission" date="2018-06" db="EMBL/GenBank/DDBJ databases">
        <title>Genomic Encyclopedia of Archaeal and Bacterial Type Strains, Phase II (KMG-II): from individual species to whole genera.</title>
        <authorList>
            <person name="Goeker M."/>
        </authorList>
    </citation>
    <scope>NUCLEOTIDE SEQUENCE [LARGE SCALE GENOMIC DNA]</scope>
    <source>
        <strain evidence="13 14">DSM 24525</strain>
    </source>
</reference>
<protein>
    <recommendedName>
        <fullName evidence="6 10">UDP-glucose 4-epimerase</fullName>
        <ecNumber evidence="5 10">5.1.3.2</ecNumber>
    </recommendedName>
</protein>
<feature type="domain" description="NAD-dependent epimerase/dehydratase" evidence="12">
    <location>
        <begin position="31"/>
        <end position="278"/>
    </location>
</feature>
<evidence type="ECO:0000256" key="5">
    <source>
        <dbReference type="ARBA" id="ARBA00013189"/>
    </source>
</evidence>
<comment type="catalytic activity">
    <reaction evidence="1 10">
        <text>UDP-alpha-D-glucose = UDP-alpha-D-galactose</text>
        <dbReference type="Rhea" id="RHEA:22168"/>
        <dbReference type="ChEBI" id="CHEBI:58885"/>
        <dbReference type="ChEBI" id="CHEBI:66914"/>
        <dbReference type="EC" id="5.1.3.2"/>
    </reaction>
</comment>
<dbReference type="CDD" id="cd05247">
    <property type="entry name" value="UDP_G4E_1_SDR_e"/>
    <property type="match status" value="1"/>
</dbReference>
<gene>
    <name evidence="13" type="ORF">C8P66_105105</name>
</gene>
<proteinExistence type="inferred from homology"/>
<dbReference type="Gene3D" id="3.40.50.720">
    <property type="entry name" value="NAD(P)-binding Rossmann-like Domain"/>
    <property type="match status" value="1"/>
</dbReference>
<comment type="cofactor">
    <cofactor evidence="2 10">
        <name>NAD(+)</name>
        <dbReference type="ChEBI" id="CHEBI:57540"/>
    </cofactor>
</comment>
<dbReference type="InterPro" id="IPR001509">
    <property type="entry name" value="Epimerase_deHydtase"/>
</dbReference>
<keyword evidence="9 10" id="KW-0119">Carbohydrate metabolism</keyword>
<organism evidence="13 14">
    <name type="scientific">Humitalea rosea</name>
    <dbReference type="NCBI Taxonomy" id="990373"/>
    <lineage>
        <taxon>Bacteria</taxon>
        <taxon>Pseudomonadati</taxon>
        <taxon>Pseudomonadota</taxon>
        <taxon>Alphaproteobacteria</taxon>
        <taxon>Acetobacterales</taxon>
        <taxon>Roseomonadaceae</taxon>
        <taxon>Humitalea</taxon>
    </lineage>
</organism>
<evidence type="ECO:0000256" key="10">
    <source>
        <dbReference type="RuleBase" id="RU366046"/>
    </source>
</evidence>
<dbReference type="UniPathway" id="UPA00214"/>
<evidence type="ECO:0000256" key="2">
    <source>
        <dbReference type="ARBA" id="ARBA00001911"/>
    </source>
</evidence>
<dbReference type="Proteomes" id="UP000249688">
    <property type="component" value="Unassembled WGS sequence"/>
</dbReference>
<dbReference type="AlphaFoldDB" id="A0A2W7J924"/>
<evidence type="ECO:0000313" key="14">
    <source>
        <dbReference type="Proteomes" id="UP000249688"/>
    </source>
</evidence>
<comment type="caution">
    <text evidence="13">The sequence shown here is derived from an EMBL/GenBank/DDBJ whole genome shotgun (WGS) entry which is preliminary data.</text>
</comment>
<dbReference type="NCBIfam" id="TIGR01179">
    <property type="entry name" value="galE"/>
    <property type="match status" value="1"/>
</dbReference>